<gene>
    <name evidence="2" type="ORF">PFISCL1PPCAC_21281</name>
</gene>
<comment type="caution">
    <text evidence="2">The sequence shown here is derived from an EMBL/GenBank/DDBJ whole genome shotgun (WGS) entry which is preliminary data.</text>
</comment>
<feature type="non-terminal residue" evidence="2">
    <location>
        <position position="1"/>
    </location>
</feature>
<proteinExistence type="predicted"/>
<evidence type="ECO:0000259" key="1">
    <source>
        <dbReference type="PROSITE" id="PS50097"/>
    </source>
</evidence>
<dbReference type="SUPFAM" id="SSF49599">
    <property type="entry name" value="TRAF domain-like"/>
    <property type="match status" value="1"/>
</dbReference>
<dbReference type="CDD" id="cd18186">
    <property type="entry name" value="BTB_POZ_ZBTB_KLHL-like"/>
    <property type="match status" value="1"/>
</dbReference>
<dbReference type="InterPro" id="IPR002083">
    <property type="entry name" value="MATH/TRAF_dom"/>
</dbReference>
<sequence length="321" mass="36728">QMPSLPDVVIRMEIDKISRLHEEENGRSSDVVYAKNLPWRLLVEAPESVDDSSDEDDGYDEKVLGVELKCDTNCETSWSCDASIEIVILNKNAAGNRVEKLHEEFGIGNRSGGWNFGWASLTDPEKGFIEDDTVVVECRVWIEKTTGIRKLRLIDYTRPIDDVTNVVLVVEGKKLHVSKDYLALHSPFFSAMFYGGFRDAEKEQIELKVVEYDEFVDLLNVIFPTSIEITDESVAHILKLADRFQIESVLDRAESYLIDSFLKDKVEKLVFADQYRLDLLMEHALDLYSNVPELKALKPTSEYKRFSDKTKSAICDRILEM</sequence>
<protein>
    <recommendedName>
        <fullName evidence="1">BTB domain-containing protein</fullName>
    </recommendedName>
</protein>
<organism evidence="2 3">
    <name type="scientific">Pristionchus fissidentatus</name>
    <dbReference type="NCBI Taxonomy" id="1538716"/>
    <lineage>
        <taxon>Eukaryota</taxon>
        <taxon>Metazoa</taxon>
        <taxon>Ecdysozoa</taxon>
        <taxon>Nematoda</taxon>
        <taxon>Chromadorea</taxon>
        <taxon>Rhabditida</taxon>
        <taxon>Rhabditina</taxon>
        <taxon>Diplogasteromorpha</taxon>
        <taxon>Diplogasteroidea</taxon>
        <taxon>Neodiplogasteridae</taxon>
        <taxon>Pristionchus</taxon>
    </lineage>
</organism>
<evidence type="ECO:0000313" key="3">
    <source>
        <dbReference type="Proteomes" id="UP001432322"/>
    </source>
</evidence>
<accession>A0AAV5WGW0</accession>
<dbReference type="AlphaFoldDB" id="A0AAV5WGW0"/>
<dbReference type="PANTHER" id="PTHR47022">
    <property type="entry name" value="BTB AND MATH DOMAIN-CONTAINING PROTEIN 36-RELATED"/>
    <property type="match status" value="1"/>
</dbReference>
<dbReference type="Pfam" id="PF00651">
    <property type="entry name" value="BTB"/>
    <property type="match status" value="1"/>
</dbReference>
<feature type="domain" description="BTB" evidence="1">
    <location>
        <begin position="164"/>
        <end position="231"/>
    </location>
</feature>
<evidence type="ECO:0000313" key="2">
    <source>
        <dbReference type="EMBL" id="GMT29984.1"/>
    </source>
</evidence>
<dbReference type="SUPFAM" id="SSF54695">
    <property type="entry name" value="POZ domain"/>
    <property type="match status" value="1"/>
</dbReference>
<dbReference type="PANTHER" id="PTHR47022:SF1">
    <property type="entry name" value="BTB AND MATH DOMAIN-CONTAINING PROTEIN 36-RELATED"/>
    <property type="match status" value="1"/>
</dbReference>
<dbReference type="EMBL" id="BTSY01000005">
    <property type="protein sequence ID" value="GMT29984.1"/>
    <property type="molecule type" value="Genomic_DNA"/>
</dbReference>
<dbReference type="InterPro" id="IPR008974">
    <property type="entry name" value="TRAF-like"/>
</dbReference>
<keyword evidence="3" id="KW-1185">Reference proteome</keyword>
<dbReference type="Gene3D" id="3.30.710.10">
    <property type="entry name" value="Potassium Channel Kv1.1, Chain A"/>
    <property type="match status" value="1"/>
</dbReference>
<dbReference type="Gene3D" id="2.60.210.10">
    <property type="entry name" value="Apoptosis, Tumor Necrosis Factor Receptor Associated Protein 2, Chain A"/>
    <property type="match status" value="1"/>
</dbReference>
<dbReference type="Proteomes" id="UP001432322">
    <property type="component" value="Unassembled WGS sequence"/>
</dbReference>
<dbReference type="SMART" id="SM00225">
    <property type="entry name" value="BTB"/>
    <property type="match status" value="1"/>
</dbReference>
<dbReference type="PROSITE" id="PS50097">
    <property type="entry name" value="BTB"/>
    <property type="match status" value="1"/>
</dbReference>
<dbReference type="Pfam" id="PF00917">
    <property type="entry name" value="MATH"/>
    <property type="match status" value="1"/>
</dbReference>
<dbReference type="InterPro" id="IPR000210">
    <property type="entry name" value="BTB/POZ_dom"/>
</dbReference>
<dbReference type="InterPro" id="IPR011333">
    <property type="entry name" value="SKP1/BTB/POZ_sf"/>
</dbReference>
<reference evidence="2" key="1">
    <citation type="submission" date="2023-10" db="EMBL/GenBank/DDBJ databases">
        <title>Genome assembly of Pristionchus species.</title>
        <authorList>
            <person name="Yoshida K."/>
            <person name="Sommer R.J."/>
        </authorList>
    </citation>
    <scope>NUCLEOTIDE SEQUENCE</scope>
    <source>
        <strain evidence="2">RS5133</strain>
    </source>
</reference>
<name>A0AAV5WGW0_9BILA</name>